<dbReference type="InterPro" id="IPR000073">
    <property type="entry name" value="AB_hydrolase_1"/>
</dbReference>
<protein>
    <submittedName>
        <fullName evidence="3">Haloalkane dehalogenase</fullName>
    </submittedName>
</protein>
<sequence>MSLRFLFAVCFIACLVPFPHSAHAARATDESPARFITKQFKTIAGKRMAYVEVGEGDPIVFLHGNPTSSYLWRNIMPHLEGRGRLIAPDLIGMGDSEKLDFSGPNRYTVLEHSNYLYQLLEALGVKQKVTLVIHDWGSALGFLWAFHNRGNPDALKAIVFFEAFVTTYRSDTFPPEFINFFNLIRSPAGEDLILNQNIFIQQLFPDGILRNLTAKELDEYRRPFLKAGEDRRPTLTFPRQIPINGVPADVTAFIETYSQWLQTSSVPKLLIRGEPGLLITNGSESLRVARAFPELIEVSVPGIHFLQEDSPDEIGMAIANWLSA</sequence>
<reference evidence="3 4" key="1">
    <citation type="journal article" date="2018" name="Mol. Biol. Evol.">
        <title>Analysis of the draft genome of the red seaweed Gracilariopsis chorda provides insights into genome size evolution in Rhodophyta.</title>
        <authorList>
            <person name="Lee J."/>
            <person name="Yang E.C."/>
            <person name="Graf L."/>
            <person name="Yang J.H."/>
            <person name="Qiu H."/>
            <person name="Zel Zion U."/>
            <person name="Chan C.X."/>
            <person name="Stephens T.G."/>
            <person name="Weber A.P.M."/>
            <person name="Boo G.H."/>
            <person name="Boo S.M."/>
            <person name="Kim K.M."/>
            <person name="Shin Y."/>
            <person name="Jung M."/>
            <person name="Lee S.J."/>
            <person name="Yim H.S."/>
            <person name="Lee J.H."/>
            <person name="Bhattacharya D."/>
            <person name="Yoon H.S."/>
        </authorList>
    </citation>
    <scope>NUCLEOTIDE SEQUENCE [LARGE SCALE GENOMIC DNA]</scope>
    <source>
        <strain evidence="3 4">SKKU-2015</strain>
        <tissue evidence="3">Whole body</tissue>
    </source>
</reference>
<dbReference type="Pfam" id="PF00561">
    <property type="entry name" value="Abhydrolase_1"/>
    <property type="match status" value="1"/>
</dbReference>
<dbReference type="GO" id="GO:0003824">
    <property type="term" value="F:catalytic activity"/>
    <property type="evidence" value="ECO:0007669"/>
    <property type="project" value="InterPro"/>
</dbReference>
<gene>
    <name evidence="3" type="ORF">BWQ96_10266</name>
</gene>
<keyword evidence="1" id="KW-0732">Signal</keyword>
<feature type="domain" description="AB hydrolase-1" evidence="2">
    <location>
        <begin position="58"/>
        <end position="311"/>
    </location>
</feature>
<feature type="chain" id="PRO_5016065086" evidence="1">
    <location>
        <begin position="25"/>
        <end position="324"/>
    </location>
</feature>
<dbReference type="SUPFAM" id="SSF53474">
    <property type="entry name" value="alpha/beta-Hydrolases"/>
    <property type="match status" value="1"/>
</dbReference>
<dbReference type="PANTHER" id="PTHR43798">
    <property type="entry name" value="MONOACYLGLYCEROL LIPASE"/>
    <property type="match status" value="1"/>
</dbReference>
<dbReference type="NCBIfam" id="NF002938">
    <property type="entry name" value="PRK03592.1"/>
    <property type="match status" value="1"/>
</dbReference>
<dbReference type="EMBL" id="NBIV01000378">
    <property type="protein sequence ID" value="PXF40021.1"/>
    <property type="molecule type" value="Genomic_DNA"/>
</dbReference>
<dbReference type="STRING" id="448386.A0A2V3ID90"/>
<dbReference type="InterPro" id="IPR029058">
    <property type="entry name" value="AB_hydrolase_fold"/>
</dbReference>
<accession>A0A2V3ID90</accession>
<comment type="caution">
    <text evidence="3">The sequence shown here is derived from an EMBL/GenBank/DDBJ whole genome shotgun (WGS) entry which is preliminary data.</text>
</comment>
<evidence type="ECO:0000256" key="1">
    <source>
        <dbReference type="SAM" id="SignalP"/>
    </source>
</evidence>
<dbReference type="InterPro" id="IPR050266">
    <property type="entry name" value="AB_hydrolase_sf"/>
</dbReference>
<dbReference type="PRINTS" id="PR00412">
    <property type="entry name" value="EPOXHYDRLASE"/>
</dbReference>
<evidence type="ECO:0000313" key="4">
    <source>
        <dbReference type="Proteomes" id="UP000247409"/>
    </source>
</evidence>
<dbReference type="AlphaFoldDB" id="A0A2V3ID90"/>
<keyword evidence="4" id="KW-1185">Reference proteome</keyword>
<dbReference type="InterPro" id="IPR000639">
    <property type="entry name" value="Epox_hydrolase-like"/>
</dbReference>
<name>A0A2V3ID90_9FLOR</name>
<dbReference type="PANTHER" id="PTHR43798:SF24">
    <property type="entry name" value="CIS-3-ALKYL-4-ALKYLOXETAN-2-ONE DECARBOXYLASE"/>
    <property type="match status" value="1"/>
</dbReference>
<evidence type="ECO:0000259" key="2">
    <source>
        <dbReference type="Pfam" id="PF00561"/>
    </source>
</evidence>
<dbReference type="OrthoDB" id="408373at2759"/>
<proteinExistence type="predicted"/>
<evidence type="ECO:0000313" key="3">
    <source>
        <dbReference type="EMBL" id="PXF40021.1"/>
    </source>
</evidence>
<feature type="signal peptide" evidence="1">
    <location>
        <begin position="1"/>
        <end position="24"/>
    </location>
</feature>
<dbReference type="GO" id="GO:0016020">
    <property type="term" value="C:membrane"/>
    <property type="evidence" value="ECO:0007669"/>
    <property type="project" value="TreeGrafter"/>
</dbReference>
<dbReference type="Proteomes" id="UP000247409">
    <property type="component" value="Unassembled WGS sequence"/>
</dbReference>
<dbReference type="Gene3D" id="3.40.50.1820">
    <property type="entry name" value="alpha/beta hydrolase"/>
    <property type="match status" value="1"/>
</dbReference>
<organism evidence="3 4">
    <name type="scientific">Gracilariopsis chorda</name>
    <dbReference type="NCBI Taxonomy" id="448386"/>
    <lineage>
        <taxon>Eukaryota</taxon>
        <taxon>Rhodophyta</taxon>
        <taxon>Florideophyceae</taxon>
        <taxon>Rhodymeniophycidae</taxon>
        <taxon>Gracilariales</taxon>
        <taxon>Gracilariaceae</taxon>
        <taxon>Gracilariopsis</taxon>
    </lineage>
</organism>